<reference evidence="2 3" key="1">
    <citation type="submission" date="2019-01" db="EMBL/GenBank/DDBJ databases">
        <authorList>
            <person name="Brito A."/>
        </authorList>
    </citation>
    <scope>NUCLEOTIDE SEQUENCE [LARGE SCALE GENOMIC DNA]</scope>
    <source>
        <strain evidence="2">1</strain>
    </source>
</reference>
<feature type="region of interest" description="Disordered" evidence="1">
    <location>
        <begin position="41"/>
        <end position="74"/>
    </location>
</feature>
<dbReference type="EMBL" id="CAACVJ010000188">
    <property type="protein sequence ID" value="VEP14491.1"/>
    <property type="molecule type" value="Genomic_DNA"/>
</dbReference>
<proteinExistence type="predicted"/>
<name>A0A563VSV3_9CYAN</name>
<protein>
    <recommendedName>
        <fullName evidence="4">Phospholipase D-like domain-containing protein</fullName>
    </recommendedName>
</protein>
<evidence type="ECO:0000313" key="3">
    <source>
        <dbReference type="Proteomes" id="UP000320055"/>
    </source>
</evidence>
<dbReference type="AlphaFoldDB" id="A0A563VSV3"/>
<keyword evidence="3" id="KW-1185">Reference proteome</keyword>
<dbReference type="Proteomes" id="UP000320055">
    <property type="component" value="Unassembled WGS sequence"/>
</dbReference>
<organism evidence="2 3">
    <name type="scientific">Hyella patelloides LEGE 07179</name>
    <dbReference type="NCBI Taxonomy" id="945734"/>
    <lineage>
        <taxon>Bacteria</taxon>
        <taxon>Bacillati</taxon>
        <taxon>Cyanobacteriota</taxon>
        <taxon>Cyanophyceae</taxon>
        <taxon>Pleurocapsales</taxon>
        <taxon>Hyellaceae</taxon>
        <taxon>Hyella</taxon>
    </lineage>
</organism>
<evidence type="ECO:0000313" key="2">
    <source>
        <dbReference type="EMBL" id="VEP14491.1"/>
    </source>
</evidence>
<sequence length="74" mass="8593">MIGSHNFLTSDCHSSERELGLITKDKNIIEDCIRRFEDAPSLDNRDSLNHKKHTRKVSVKRSERIIIKTQSSQK</sequence>
<accession>A0A563VSV3</accession>
<evidence type="ECO:0008006" key="4">
    <source>
        <dbReference type="Google" id="ProtNLM"/>
    </source>
</evidence>
<evidence type="ECO:0000256" key="1">
    <source>
        <dbReference type="SAM" id="MobiDB-lite"/>
    </source>
</evidence>
<gene>
    <name evidence="2" type="ORF">H1P_2680013</name>
</gene>
<feature type="compositionally biased region" description="Basic residues" evidence="1">
    <location>
        <begin position="50"/>
        <end position="59"/>
    </location>
</feature>